<sequence length="74" mass="8537">MAHYTFNIAKYEWASDEAGGAYRDYTDDMPLLTVEADNYIDAKSKALKLYPSDKYTHLLIDTDAEHWPDDISVF</sequence>
<dbReference type="Proteomes" id="UP000335496">
    <property type="component" value="Unassembled WGS sequence"/>
</dbReference>
<organism evidence="2 3">
    <name type="scientific">Bacteroides eggerthii</name>
    <dbReference type="NCBI Taxonomy" id="28111"/>
    <lineage>
        <taxon>Bacteria</taxon>
        <taxon>Pseudomonadati</taxon>
        <taxon>Bacteroidota</taxon>
        <taxon>Bacteroidia</taxon>
        <taxon>Bacteroidales</taxon>
        <taxon>Bacteroidaceae</taxon>
        <taxon>Bacteroides</taxon>
    </lineage>
</organism>
<comment type="caution">
    <text evidence="2">The sequence shown here is derived from an EMBL/GenBank/DDBJ whole genome shotgun (WGS) entry which is preliminary data.</text>
</comment>
<reference evidence="1 4" key="1">
    <citation type="journal article" date="2019" name="Nat. Med.">
        <title>A library of human gut bacterial isolates paired with longitudinal multiomics data enables mechanistic microbiome research.</title>
        <authorList>
            <person name="Poyet M."/>
            <person name="Groussin M."/>
            <person name="Gibbons S.M."/>
            <person name="Avila-Pacheco J."/>
            <person name="Jiang X."/>
            <person name="Kearney S.M."/>
            <person name="Perrotta A.R."/>
            <person name="Berdy B."/>
            <person name="Zhao S."/>
            <person name="Lieberman T.D."/>
            <person name="Swanson P.K."/>
            <person name="Smith M."/>
            <person name="Roesemann S."/>
            <person name="Alexander J.E."/>
            <person name="Rich S.A."/>
            <person name="Livny J."/>
            <person name="Vlamakis H."/>
            <person name="Clish C."/>
            <person name="Bullock K."/>
            <person name="Deik A."/>
            <person name="Scott J."/>
            <person name="Pierce K.A."/>
            <person name="Xavier R.J."/>
            <person name="Alm E.J."/>
        </authorList>
    </citation>
    <scope>NUCLEOTIDE SEQUENCE [LARGE SCALE GENOMIC DNA]</scope>
    <source>
        <strain evidence="1 4">BIOML-A1</strain>
    </source>
</reference>
<dbReference type="EMBL" id="VVZX01000003">
    <property type="protein sequence ID" value="KAA5276222.1"/>
    <property type="molecule type" value="Genomic_DNA"/>
</dbReference>
<gene>
    <name evidence="2" type="ORF">EAJ03_02740</name>
    <name evidence="1" type="ORF">F2Z23_02730</name>
</gene>
<proteinExistence type="predicted"/>
<dbReference type="EMBL" id="RCXL01000003">
    <property type="protein sequence ID" value="RYT77479.1"/>
    <property type="molecule type" value="Genomic_DNA"/>
</dbReference>
<evidence type="ECO:0000313" key="3">
    <source>
        <dbReference type="Proteomes" id="UP000291917"/>
    </source>
</evidence>
<evidence type="ECO:0000313" key="4">
    <source>
        <dbReference type="Proteomes" id="UP000335496"/>
    </source>
</evidence>
<name>A0A4Q5H7H3_9BACE</name>
<dbReference type="RefSeq" id="WP_025017823.1">
    <property type="nucleotide sequence ID" value="NZ_RCXL01000003.1"/>
</dbReference>
<reference evidence="2 3" key="2">
    <citation type="journal article" date="2019" name="Science, e1252229">
        <title>Invertible promoters mediate bacterial phase variation, antibiotic resistance, and host adaptation in the gut.</title>
        <authorList>
            <person name="Jiang X."/>
            <person name="Hall A.B."/>
            <person name="Arthur T.D."/>
            <person name="Plichta D.R."/>
            <person name="Covington C.T."/>
            <person name="Poyet M."/>
            <person name="Crothers J."/>
            <person name="Moses P.L."/>
            <person name="Tolonen A.C."/>
            <person name="Vlamakis H."/>
            <person name="Alm E.J."/>
            <person name="Xavier R.J."/>
        </authorList>
    </citation>
    <scope>NUCLEOTIDE SEQUENCE [LARGE SCALE GENOMIC DNA]</scope>
    <source>
        <strain evidence="3">bj_0095</strain>
        <strain evidence="2">Bj_0095</strain>
    </source>
</reference>
<dbReference type="AlphaFoldDB" id="A0A4Q5H7H3"/>
<evidence type="ECO:0000313" key="2">
    <source>
        <dbReference type="EMBL" id="RYT77479.1"/>
    </source>
</evidence>
<protein>
    <submittedName>
        <fullName evidence="2">Sulfate transporter</fullName>
    </submittedName>
</protein>
<dbReference type="Proteomes" id="UP000291917">
    <property type="component" value="Unassembled WGS sequence"/>
</dbReference>
<accession>A0A4Q5H7H3</accession>
<evidence type="ECO:0000313" key="1">
    <source>
        <dbReference type="EMBL" id="KAA5276222.1"/>
    </source>
</evidence>
<keyword evidence="4" id="KW-1185">Reference proteome</keyword>